<keyword evidence="9" id="KW-0966">Cell projection</keyword>
<name>A0A8S1JC98_9CHLO</name>
<dbReference type="PANTHER" id="PTHR45973">
    <property type="entry name" value="PROTEIN PHOSPHATASE 1 REGULATORY SUBUNIT SDS22-RELATED"/>
    <property type="match status" value="1"/>
</dbReference>
<evidence type="ECO:0000256" key="3">
    <source>
        <dbReference type="ARBA" id="ARBA00022614"/>
    </source>
</evidence>
<proteinExistence type="inferred from homology"/>
<keyword evidence="8" id="KW-0206">Cytoskeleton</keyword>
<evidence type="ECO:0000256" key="4">
    <source>
        <dbReference type="ARBA" id="ARBA00022737"/>
    </source>
</evidence>
<evidence type="ECO:0000256" key="7">
    <source>
        <dbReference type="ARBA" id="ARBA00023069"/>
    </source>
</evidence>
<evidence type="ECO:0000256" key="2">
    <source>
        <dbReference type="ARBA" id="ARBA00022490"/>
    </source>
</evidence>
<dbReference type="InterPro" id="IPR001611">
    <property type="entry name" value="Leu-rich_rpt"/>
</dbReference>
<dbReference type="SMART" id="SM00365">
    <property type="entry name" value="LRR_SD22"/>
    <property type="match status" value="4"/>
</dbReference>
<feature type="coiled-coil region" evidence="12">
    <location>
        <begin position="200"/>
        <end position="244"/>
    </location>
</feature>
<reference evidence="13" key="1">
    <citation type="submission" date="2020-12" db="EMBL/GenBank/DDBJ databases">
        <authorList>
            <person name="Iha C."/>
        </authorList>
    </citation>
    <scope>NUCLEOTIDE SEQUENCE</scope>
</reference>
<evidence type="ECO:0000256" key="12">
    <source>
        <dbReference type="SAM" id="Coils"/>
    </source>
</evidence>
<comment type="subcellular location">
    <subcellularLocation>
        <location evidence="1">Cytoplasm</location>
        <location evidence="1">Cytoskeleton</location>
        <location evidence="1">Flagellum axoneme</location>
    </subcellularLocation>
</comment>
<accession>A0A8S1JC98</accession>
<keyword evidence="3" id="KW-0433">Leucine-rich repeat</keyword>
<evidence type="ECO:0000256" key="1">
    <source>
        <dbReference type="ARBA" id="ARBA00004611"/>
    </source>
</evidence>
<comment type="caution">
    <text evidence="13">The sequence shown here is derived from an EMBL/GenBank/DDBJ whole genome shotgun (WGS) entry which is preliminary data.</text>
</comment>
<organism evidence="13 14">
    <name type="scientific">Ostreobium quekettii</name>
    <dbReference type="NCBI Taxonomy" id="121088"/>
    <lineage>
        <taxon>Eukaryota</taxon>
        <taxon>Viridiplantae</taxon>
        <taxon>Chlorophyta</taxon>
        <taxon>core chlorophytes</taxon>
        <taxon>Ulvophyceae</taxon>
        <taxon>TCBD clade</taxon>
        <taxon>Bryopsidales</taxon>
        <taxon>Ostreobineae</taxon>
        <taxon>Ostreobiaceae</taxon>
        <taxon>Ostreobium</taxon>
    </lineage>
</organism>
<dbReference type="SUPFAM" id="SSF52075">
    <property type="entry name" value="Outer arm dynein light chain 1"/>
    <property type="match status" value="1"/>
</dbReference>
<evidence type="ECO:0000256" key="9">
    <source>
        <dbReference type="ARBA" id="ARBA00023273"/>
    </source>
</evidence>
<dbReference type="InterPro" id="IPR050576">
    <property type="entry name" value="Cilia_flagella_integrity"/>
</dbReference>
<dbReference type="PROSITE" id="PS51450">
    <property type="entry name" value="LRR"/>
    <property type="match status" value="3"/>
</dbReference>
<dbReference type="AlphaFoldDB" id="A0A8S1JC98"/>
<dbReference type="Pfam" id="PF14580">
    <property type="entry name" value="LRR_9"/>
    <property type="match status" value="1"/>
</dbReference>
<evidence type="ECO:0000256" key="10">
    <source>
        <dbReference type="ARBA" id="ARBA00038378"/>
    </source>
</evidence>
<evidence type="ECO:0000256" key="11">
    <source>
        <dbReference type="ARBA" id="ARBA00040950"/>
    </source>
</evidence>
<gene>
    <name evidence="13" type="ORF">OSTQU699_LOCUS10043</name>
</gene>
<dbReference type="Gene3D" id="3.80.10.10">
    <property type="entry name" value="Ribonuclease Inhibitor"/>
    <property type="match status" value="1"/>
</dbReference>
<dbReference type="PANTHER" id="PTHR45973:SF12">
    <property type="entry name" value="DYNEIN REGULATORY COMPLEX SUBUNIT 3"/>
    <property type="match status" value="1"/>
</dbReference>
<sequence>MVRIEQPVLEAEPNVINEKLIRSCTQIAGRDPESVEEKKRTIPFAEVEDVSFSFRSLAVISNLQGLVNLVKLQLDNNMLEKIENLGHLTRLTWLDLSFNNISKIEGLETLTNLTDLSLFNNQVEVIENLDTLQCLQVLSMGNNALKKLNNVMYLRQFKSLRIVKLEGNPICKDPEYRSYILSHISQLTYFDYRRVSQPDVTAALEQHQDEMIEIQEKEENQALEEEAAAEKAAHEEKMRETNLEGVETLMDTMVKEDAEWQKLSRVPGLLDGWNDIRDKFNVATEEFKNTILEQYRKKKSEHEEFETSLRDFLHEKDTKARQYITEYEKMKKEAMGKVRQGEPGEAEYLLLAPKAKLVMLKQQLMDLEQEVGEALTELCHEFEGNYMEITEANKGHYNTYFAQVRDLENTFASQVTSVALQLIDKFANDSNEVDKLEDDVRTLLGDKDLLINALQASHDGHTSKIDTVEDKLVNQEVSNANDLINSTVVWEARRSRERVSEIVNYVERNMMDLEEAQREDEAGYDV</sequence>
<dbReference type="InterPro" id="IPR032675">
    <property type="entry name" value="LRR_dom_sf"/>
</dbReference>
<keyword evidence="5" id="KW-0282">Flagellum</keyword>
<comment type="similarity">
    <text evidence="10">Belongs to the DRC3 family.</text>
</comment>
<keyword evidence="7" id="KW-0969">Cilium</keyword>
<evidence type="ECO:0000313" key="14">
    <source>
        <dbReference type="Proteomes" id="UP000708148"/>
    </source>
</evidence>
<dbReference type="GO" id="GO:0005929">
    <property type="term" value="C:cilium"/>
    <property type="evidence" value="ECO:0007669"/>
    <property type="project" value="TreeGrafter"/>
</dbReference>
<dbReference type="EMBL" id="CAJHUC010002942">
    <property type="protein sequence ID" value="CAD7704688.1"/>
    <property type="molecule type" value="Genomic_DNA"/>
</dbReference>
<keyword evidence="4" id="KW-0677">Repeat</keyword>
<keyword evidence="6 12" id="KW-0175">Coiled coil</keyword>
<keyword evidence="2" id="KW-0963">Cytoplasm</keyword>
<keyword evidence="14" id="KW-1185">Reference proteome</keyword>
<protein>
    <recommendedName>
        <fullName evidence="11">Dynein regulatory complex subunit 3</fullName>
    </recommendedName>
</protein>
<evidence type="ECO:0000256" key="6">
    <source>
        <dbReference type="ARBA" id="ARBA00023054"/>
    </source>
</evidence>
<evidence type="ECO:0000256" key="5">
    <source>
        <dbReference type="ARBA" id="ARBA00022846"/>
    </source>
</evidence>
<dbReference type="Proteomes" id="UP000708148">
    <property type="component" value="Unassembled WGS sequence"/>
</dbReference>
<evidence type="ECO:0000313" key="13">
    <source>
        <dbReference type="EMBL" id="CAD7704688.1"/>
    </source>
</evidence>
<evidence type="ECO:0000256" key="8">
    <source>
        <dbReference type="ARBA" id="ARBA00023212"/>
    </source>
</evidence>
<dbReference type="OrthoDB" id="1517790at2759"/>